<dbReference type="AlphaFoldDB" id="A0A6B0S8N2"/>
<keyword evidence="3 6" id="KW-0687">Ribonucleoprotein</keyword>
<name>A0A6B0S8N2_9CETA</name>
<comment type="similarity">
    <text evidence="1 6">Belongs to the eukaryotic ribosomal protein eL38 family.</text>
</comment>
<evidence type="ECO:0000256" key="4">
    <source>
        <dbReference type="ARBA" id="ARBA00035235"/>
    </source>
</evidence>
<dbReference type="GO" id="GO:0022625">
    <property type="term" value="C:cytosolic large ribosomal subunit"/>
    <property type="evidence" value="ECO:0007669"/>
    <property type="project" value="TreeGrafter"/>
</dbReference>
<dbReference type="FunFam" id="3.30.720.90:FF:000001">
    <property type="entry name" value="60S ribosomal protein L38"/>
    <property type="match status" value="1"/>
</dbReference>
<keyword evidence="2 6" id="KW-0689">Ribosomal protein</keyword>
<accession>A0A6B0S8N2</accession>
<dbReference type="GO" id="GO:0003735">
    <property type="term" value="F:structural constituent of ribosome"/>
    <property type="evidence" value="ECO:0007669"/>
    <property type="project" value="InterPro"/>
</dbReference>
<sequence>MPCKTEEIEDNRLTAGRKDAKSVKIKKNKDDVKFSVRCSRYLYTLVITDNKKTETLKQTEPPGSAVKEQK</sequence>
<protein>
    <recommendedName>
        <fullName evidence="4">Large ribosomal subunit protein eL38</fullName>
    </recommendedName>
    <alternativeName>
        <fullName evidence="5">60S ribosomal protein L38</fullName>
    </alternativeName>
</protein>
<dbReference type="GO" id="GO:0022618">
    <property type="term" value="P:protein-RNA complex assembly"/>
    <property type="evidence" value="ECO:0007669"/>
    <property type="project" value="TreeGrafter"/>
</dbReference>
<reference evidence="7" key="1">
    <citation type="submission" date="2019-10" db="EMBL/GenBank/DDBJ databases">
        <title>The sequence and de novo assembly of the wild yak genome.</title>
        <authorList>
            <person name="Liu Y."/>
        </authorList>
    </citation>
    <scope>NUCLEOTIDE SEQUENCE [LARGE SCALE GENOMIC DNA]</scope>
    <source>
        <strain evidence="7">WY2019</strain>
    </source>
</reference>
<dbReference type="PANTHER" id="PTHR10965:SF0">
    <property type="entry name" value="LARGE RIBOSOMAL SUBUNIT PROTEIN EL38"/>
    <property type="match status" value="1"/>
</dbReference>
<dbReference type="InterPro" id="IPR038464">
    <property type="entry name" value="Ribosomal_eL38_sf"/>
</dbReference>
<dbReference type="EMBL" id="VBQZ03000260">
    <property type="protein sequence ID" value="MXQ98652.1"/>
    <property type="molecule type" value="Genomic_DNA"/>
</dbReference>
<evidence type="ECO:0000313" key="8">
    <source>
        <dbReference type="Proteomes" id="UP000322234"/>
    </source>
</evidence>
<evidence type="ECO:0000256" key="6">
    <source>
        <dbReference type="RuleBase" id="RU003445"/>
    </source>
</evidence>
<dbReference type="PANTHER" id="PTHR10965">
    <property type="entry name" value="60S RIBOSOMAL PROTEIN L38"/>
    <property type="match status" value="1"/>
</dbReference>
<keyword evidence="8" id="KW-1185">Reference proteome</keyword>
<organism evidence="7 8">
    <name type="scientific">Bos mutus</name>
    <name type="common">wild yak</name>
    <dbReference type="NCBI Taxonomy" id="72004"/>
    <lineage>
        <taxon>Eukaryota</taxon>
        <taxon>Metazoa</taxon>
        <taxon>Chordata</taxon>
        <taxon>Craniata</taxon>
        <taxon>Vertebrata</taxon>
        <taxon>Euteleostomi</taxon>
        <taxon>Mammalia</taxon>
        <taxon>Eutheria</taxon>
        <taxon>Laurasiatheria</taxon>
        <taxon>Artiodactyla</taxon>
        <taxon>Ruminantia</taxon>
        <taxon>Pecora</taxon>
        <taxon>Bovidae</taxon>
        <taxon>Bovinae</taxon>
        <taxon>Bos</taxon>
    </lineage>
</organism>
<dbReference type="Gene3D" id="3.30.720.90">
    <property type="match status" value="1"/>
</dbReference>
<proteinExistence type="inferred from homology"/>
<gene>
    <name evidence="7" type="ORF">E5288_WYG020114</name>
</gene>
<evidence type="ECO:0000256" key="5">
    <source>
        <dbReference type="ARBA" id="ARBA00035338"/>
    </source>
</evidence>
<dbReference type="Pfam" id="PF01781">
    <property type="entry name" value="Ribosomal_L38e"/>
    <property type="match status" value="1"/>
</dbReference>
<comment type="caution">
    <text evidence="7">The sequence shown here is derived from an EMBL/GenBank/DDBJ whole genome shotgun (WGS) entry which is preliminary data.</text>
</comment>
<evidence type="ECO:0000256" key="1">
    <source>
        <dbReference type="ARBA" id="ARBA00007803"/>
    </source>
</evidence>
<evidence type="ECO:0000256" key="2">
    <source>
        <dbReference type="ARBA" id="ARBA00022980"/>
    </source>
</evidence>
<evidence type="ECO:0000313" key="7">
    <source>
        <dbReference type="EMBL" id="MXQ98652.1"/>
    </source>
</evidence>
<evidence type="ECO:0000256" key="3">
    <source>
        <dbReference type="ARBA" id="ARBA00023274"/>
    </source>
</evidence>
<dbReference type="GO" id="GO:0006412">
    <property type="term" value="P:translation"/>
    <property type="evidence" value="ECO:0007669"/>
    <property type="project" value="InterPro"/>
</dbReference>
<dbReference type="Proteomes" id="UP000322234">
    <property type="component" value="Unassembled WGS sequence"/>
</dbReference>
<dbReference type="InterPro" id="IPR002675">
    <property type="entry name" value="Ribosomal_eL38"/>
</dbReference>